<sequence length="309" mass="31683">MITLVGSYGVGLTMRSARIPVAGETISDGSFSSSHGGKGSNQAVAAARLGSSVAILTAVGRDEFGDSALELWRAEGIDVDAVVRTGSPTMVGVILVDGDGENRIVIAPGALDDLTPAHVASFEPAIAASDLLVVSLEIPLEVAAAALETAHRHGVRTLLNPAPARRIPAEVWPWIDVLTPNASEARTMLGLAPDALAADHELVDRLRDVCEGVIVMTLGSAGALVDDGERRYRVDPVPPRAVVDTTGAGDTFTGALAHALDQGTDLPAAVRLAAAAGAYAVGTAEVIPSIPHTEELDAFMNASVQAGAR</sequence>
<feature type="binding site" evidence="12">
    <location>
        <position position="181"/>
    </location>
    <ligand>
        <name>ATP</name>
        <dbReference type="ChEBI" id="CHEBI:30616"/>
    </ligand>
</feature>
<keyword evidence="7 12" id="KW-0418">Kinase</keyword>
<evidence type="ECO:0000256" key="8">
    <source>
        <dbReference type="ARBA" id="ARBA00022840"/>
    </source>
</evidence>
<keyword evidence="15" id="KW-1185">Reference proteome</keyword>
<feature type="binding site" evidence="12">
    <location>
        <begin position="249"/>
        <end position="250"/>
    </location>
    <ligand>
        <name>ATP</name>
        <dbReference type="ChEBI" id="CHEBI:30616"/>
    </ligand>
</feature>
<dbReference type="Gene3D" id="3.40.1190.20">
    <property type="match status" value="1"/>
</dbReference>
<comment type="pathway">
    <text evidence="12">Carbohydrate metabolism; D-ribose degradation; D-ribose 5-phosphate from beta-D-ribopyranose: step 2/2.</text>
</comment>
<evidence type="ECO:0000313" key="14">
    <source>
        <dbReference type="EMBL" id="SSA45205.1"/>
    </source>
</evidence>
<dbReference type="HAMAP" id="MF_01987">
    <property type="entry name" value="Ribokinase"/>
    <property type="match status" value="1"/>
</dbReference>
<evidence type="ECO:0000256" key="9">
    <source>
        <dbReference type="ARBA" id="ARBA00022842"/>
    </source>
</evidence>
<dbReference type="GO" id="GO:0019303">
    <property type="term" value="P:D-ribose catabolic process"/>
    <property type="evidence" value="ECO:0007669"/>
    <property type="project" value="UniProtKB-UniRule"/>
</dbReference>
<reference evidence="14 15" key="1">
    <citation type="submission" date="2016-10" db="EMBL/GenBank/DDBJ databases">
        <authorList>
            <person name="Cai Z."/>
        </authorList>
    </citation>
    <scope>NUCLEOTIDE SEQUENCE [LARGE SCALE GENOMIC DNA]</scope>
    <source>
        <strain evidence="14 15">CGMCC 1.10826</strain>
    </source>
</reference>
<comment type="similarity">
    <text evidence="12">Belongs to the carbohydrate kinase PfkB family. Ribokinase subfamily.</text>
</comment>
<evidence type="ECO:0000256" key="10">
    <source>
        <dbReference type="ARBA" id="ARBA00022958"/>
    </source>
</evidence>
<dbReference type="PROSITE" id="PS00584">
    <property type="entry name" value="PFKB_KINASES_2"/>
    <property type="match status" value="1"/>
</dbReference>
<evidence type="ECO:0000256" key="1">
    <source>
        <dbReference type="ARBA" id="ARBA00005380"/>
    </source>
</evidence>
<dbReference type="CDD" id="cd01174">
    <property type="entry name" value="ribokinase"/>
    <property type="match status" value="1"/>
</dbReference>
<feature type="binding site" evidence="12">
    <location>
        <position position="250"/>
    </location>
    <ligand>
        <name>substrate</name>
    </ligand>
</feature>
<feature type="binding site" evidence="12">
    <location>
        <position position="244"/>
    </location>
    <ligand>
        <name>K(+)</name>
        <dbReference type="ChEBI" id="CHEBI:29103"/>
    </ligand>
</feature>
<feature type="binding site" evidence="12">
    <location>
        <position position="246"/>
    </location>
    <ligand>
        <name>K(+)</name>
        <dbReference type="ChEBI" id="CHEBI:29103"/>
    </ligand>
</feature>
<dbReference type="PANTHER" id="PTHR10584:SF166">
    <property type="entry name" value="RIBOKINASE"/>
    <property type="match status" value="1"/>
</dbReference>
<organism evidence="14 15">
    <name type="scientific">Georgenia satyanarayanai</name>
    <dbReference type="NCBI Taxonomy" id="860221"/>
    <lineage>
        <taxon>Bacteria</taxon>
        <taxon>Bacillati</taxon>
        <taxon>Actinomycetota</taxon>
        <taxon>Actinomycetes</taxon>
        <taxon>Micrococcales</taxon>
        <taxon>Bogoriellaceae</taxon>
        <taxon>Georgenia</taxon>
    </lineage>
</organism>
<keyword evidence="4 12" id="KW-0808">Transferase</keyword>
<keyword evidence="11 12" id="KW-0119">Carbohydrate metabolism</keyword>
<comment type="function">
    <text evidence="12">Catalyzes the phosphorylation of ribose at O-5 in a reaction requiring ATP and magnesium. The resulting D-ribose-5-phosphate can then be used either for sythesis of nucleotides, histidine, and tryptophan, or as a component of the pentose phosphate pathway.</text>
</comment>
<protein>
    <recommendedName>
        <fullName evidence="3 12">Ribokinase</fullName>
        <shortName evidence="12">RK</shortName>
        <ecNumber evidence="2 12">2.7.1.15</ecNumber>
    </recommendedName>
</protein>
<keyword evidence="12" id="KW-0963">Cytoplasm</keyword>
<dbReference type="PANTHER" id="PTHR10584">
    <property type="entry name" value="SUGAR KINASE"/>
    <property type="match status" value="1"/>
</dbReference>
<name>A0A2Y9AM18_9MICO</name>
<dbReference type="GO" id="GO:0004747">
    <property type="term" value="F:ribokinase activity"/>
    <property type="evidence" value="ECO:0007669"/>
    <property type="project" value="UniProtKB-UniRule"/>
</dbReference>
<dbReference type="GO" id="GO:0046872">
    <property type="term" value="F:metal ion binding"/>
    <property type="evidence" value="ECO:0007669"/>
    <property type="project" value="UniProtKB-KW"/>
</dbReference>
<evidence type="ECO:0000256" key="2">
    <source>
        <dbReference type="ARBA" id="ARBA00012035"/>
    </source>
</evidence>
<feature type="domain" description="Carbohydrate kinase PfkB" evidence="13">
    <location>
        <begin position="10"/>
        <end position="291"/>
    </location>
</feature>
<dbReference type="InterPro" id="IPR002173">
    <property type="entry name" value="Carboh/pur_kinase_PfkB_CS"/>
</dbReference>
<feature type="binding site" evidence="12">
    <location>
        <position position="280"/>
    </location>
    <ligand>
        <name>K(+)</name>
        <dbReference type="ChEBI" id="CHEBI:29103"/>
    </ligand>
</feature>
<dbReference type="InterPro" id="IPR002139">
    <property type="entry name" value="Ribo/fructo_kinase"/>
</dbReference>
<proteinExistence type="inferred from homology"/>
<comment type="caution">
    <text evidence="12">Lacks conserved residue(s) required for the propagation of feature annotation.</text>
</comment>
<evidence type="ECO:0000256" key="7">
    <source>
        <dbReference type="ARBA" id="ARBA00022777"/>
    </source>
</evidence>
<feature type="binding site" evidence="12">
    <location>
        <begin position="217"/>
        <end position="222"/>
    </location>
    <ligand>
        <name>ATP</name>
        <dbReference type="ChEBI" id="CHEBI:30616"/>
    </ligand>
</feature>
<comment type="cofactor">
    <cofactor evidence="12">
        <name>Mg(2+)</name>
        <dbReference type="ChEBI" id="CHEBI:18420"/>
    </cofactor>
    <text evidence="12">Requires a divalent cation, most likely magnesium in vivo, as an electrophilic catalyst to aid phosphoryl group transfer. It is the chelate of the metal and the nucleotide that is the actual substrate.</text>
</comment>
<dbReference type="InterPro" id="IPR011877">
    <property type="entry name" value="Ribokinase"/>
</dbReference>
<feature type="binding site" evidence="12">
    <location>
        <begin position="37"/>
        <end position="41"/>
    </location>
    <ligand>
        <name>substrate</name>
    </ligand>
</feature>
<evidence type="ECO:0000256" key="3">
    <source>
        <dbReference type="ARBA" id="ARBA00016943"/>
    </source>
</evidence>
<dbReference type="EMBL" id="UETB01000012">
    <property type="protein sequence ID" value="SSA45205.1"/>
    <property type="molecule type" value="Genomic_DNA"/>
</dbReference>
<feature type="active site" description="Proton acceptor" evidence="12">
    <location>
        <position position="250"/>
    </location>
</feature>
<dbReference type="GO" id="GO:0005829">
    <property type="term" value="C:cytosol"/>
    <property type="evidence" value="ECO:0007669"/>
    <property type="project" value="TreeGrafter"/>
</dbReference>
<dbReference type="AlphaFoldDB" id="A0A2Y9AM18"/>
<dbReference type="EC" id="2.7.1.15" evidence="2 12"/>
<evidence type="ECO:0000259" key="13">
    <source>
        <dbReference type="Pfam" id="PF00294"/>
    </source>
</evidence>
<feature type="binding site" evidence="12">
    <location>
        <position position="137"/>
    </location>
    <ligand>
        <name>substrate</name>
    </ligand>
</feature>
<feature type="binding site" evidence="12">
    <location>
        <position position="289"/>
    </location>
    <ligand>
        <name>K(+)</name>
        <dbReference type="ChEBI" id="CHEBI:29103"/>
    </ligand>
</feature>
<dbReference type="InterPro" id="IPR011611">
    <property type="entry name" value="PfkB_dom"/>
</dbReference>
<comment type="activity regulation">
    <text evidence="12">Activated by a monovalent cation that binds near, but not in, the active site. The most likely occupant of the site in vivo is potassium. Ion binding induces a conformational change that may alter substrate affinity.</text>
</comment>
<dbReference type="SUPFAM" id="SSF53613">
    <property type="entry name" value="Ribokinase-like"/>
    <property type="match status" value="1"/>
</dbReference>
<evidence type="ECO:0000256" key="5">
    <source>
        <dbReference type="ARBA" id="ARBA00022723"/>
    </source>
</evidence>
<evidence type="ECO:0000313" key="15">
    <source>
        <dbReference type="Proteomes" id="UP000250222"/>
    </source>
</evidence>
<comment type="subunit">
    <text evidence="12">Homodimer.</text>
</comment>
<accession>A0A2Y9AM18</accession>
<evidence type="ECO:0000256" key="12">
    <source>
        <dbReference type="HAMAP-Rule" id="MF_01987"/>
    </source>
</evidence>
<keyword evidence="8 12" id="KW-0067">ATP-binding</keyword>
<dbReference type="GO" id="GO:0005524">
    <property type="term" value="F:ATP binding"/>
    <property type="evidence" value="ECO:0007669"/>
    <property type="project" value="UniProtKB-UniRule"/>
</dbReference>
<dbReference type="UniPathway" id="UPA00916">
    <property type="reaction ID" value="UER00889"/>
</dbReference>
<gene>
    <name evidence="12" type="primary">rbsK</name>
    <name evidence="14" type="ORF">SAMN05216184_11264</name>
</gene>
<dbReference type="InterPro" id="IPR029056">
    <property type="entry name" value="Ribokinase-like"/>
</dbReference>
<dbReference type="Pfam" id="PF00294">
    <property type="entry name" value="PfkB"/>
    <property type="match status" value="1"/>
</dbReference>
<dbReference type="RefSeq" id="WP_220035209.1">
    <property type="nucleotide sequence ID" value="NZ_QKLZ01000012.1"/>
</dbReference>
<keyword evidence="9 12" id="KW-0460">Magnesium</keyword>
<keyword evidence="10 12" id="KW-0630">Potassium</keyword>
<keyword evidence="6 12" id="KW-0547">Nucleotide-binding</keyword>
<comment type="subcellular location">
    <subcellularLocation>
        <location evidence="12">Cytoplasm</location>
    </subcellularLocation>
</comment>
<comment type="catalytic activity">
    <reaction evidence="12">
        <text>D-ribose + ATP = D-ribose 5-phosphate + ADP + H(+)</text>
        <dbReference type="Rhea" id="RHEA:13697"/>
        <dbReference type="ChEBI" id="CHEBI:15378"/>
        <dbReference type="ChEBI" id="CHEBI:30616"/>
        <dbReference type="ChEBI" id="CHEBI:47013"/>
        <dbReference type="ChEBI" id="CHEBI:78346"/>
        <dbReference type="ChEBI" id="CHEBI:456216"/>
        <dbReference type="EC" id="2.7.1.15"/>
    </reaction>
</comment>
<keyword evidence="5 12" id="KW-0479">Metal-binding</keyword>
<evidence type="ECO:0000256" key="6">
    <source>
        <dbReference type="ARBA" id="ARBA00022741"/>
    </source>
</evidence>
<comment type="similarity">
    <text evidence="1">Belongs to the carbohydrate kinase pfkB family.</text>
</comment>
<evidence type="ECO:0000256" key="4">
    <source>
        <dbReference type="ARBA" id="ARBA00022679"/>
    </source>
</evidence>
<dbReference type="PRINTS" id="PR00990">
    <property type="entry name" value="RIBOKINASE"/>
</dbReference>
<dbReference type="Proteomes" id="UP000250222">
    <property type="component" value="Unassembled WGS sequence"/>
</dbReference>
<evidence type="ECO:0000256" key="11">
    <source>
        <dbReference type="ARBA" id="ARBA00023277"/>
    </source>
</evidence>
<feature type="binding site" evidence="12">
    <location>
        <position position="283"/>
    </location>
    <ligand>
        <name>K(+)</name>
        <dbReference type="ChEBI" id="CHEBI:29103"/>
    </ligand>
</feature>